<accession>A0A087T2P9</accession>
<proteinExistence type="predicted"/>
<evidence type="ECO:0000313" key="2">
    <source>
        <dbReference type="Proteomes" id="UP000054359"/>
    </source>
</evidence>
<dbReference type="InterPro" id="IPR036397">
    <property type="entry name" value="RNaseH_sf"/>
</dbReference>
<name>A0A087T2P9_STEMI</name>
<dbReference type="OrthoDB" id="6488370at2759"/>
<dbReference type="EMBL" id="KK113122">
    <property type="protein sequence ID" value="KFM59388.1"/>
    <property type="molecule type" value="Genomic_DNA"/>
</dbReference>
<evidence type="ECO:0008006" key="3">
    <source>
        <dbReference type="Google" id="ProtNLM"/>
    </source>
</evidence>
<protein>
    <recommendedName>
        <fullName evidence="3">Histone-lysine N-methyltransferase SETMAR</fullName>
    </recommendedName>
</protein>
<keyword evidence="2" id="KW-1185">Reference proteome</keyword>
<dbReference type="Gene3D" id="3.30.420.10">
    <property type="entry name" value="Ribonuclease H-like superfamily/Ribonuclease H"/>
    <property type="match status" value="1"/>
</dbReference>
<dbReference type="AlphaFoldDB" id="A0A087T2P9"/>
<dbReference type="Proteomes" id="UP000054359">
    <property type="component" value="Unassembled WGS sequence"/>
</dbReference>
<reference evidence="1 2" key="1">
    <citation type="submission" date="2013-11" db="EMBL/GenBank/DDBJ databases">
        <title>Genome sequencing of Stegodyphus mimosarum.</title>
        <authorList>
            <person name="Bechsgaard J."/>
        </authorList>
    </citation>
    <scope>NUCLEOTIDE SEQUENCE [LARGE SCALE GENOMIC DNA]</scope>
</reference>
<feature type="non-terminal residue" evidence="1">
    <location>
        <position position="78"/>
    </location>
</feature>
<dbReference type="GO" id="GO:0003676">
    <property type="term" value="F:nucleic acid binding"/>
    <property type="evidence" value="ECO:0007669"/>
    <property type="project" value="InterPro"/>
</dbReference>
<evidence type="ECO:0000313" key="1">
    <source>
        <dbReference type="EMBL" id="KFM59388.1"/>
    </source>
</evidence>
<sequence length="78" mass="9071">MFVVFFRSTGVVKATKLERQKTITAVWYTTKCLLEILQGVNVRGLMLHHEKESSHSARLTVEFLEQKHISERTSTVFF</sequence>
<gene>
    <name evidence="1" type="ORF">X975_02339</name>
</gene>
<organism evidence="1 2">
    <name type="scientific">Stegodyphus mimosarum</name>
    <name type="common">African social velvet spider</name>
    <dbReference type="NCBI Taxonomy" id="407821"/>
    <lineage>
        <taxon>Eukaryota</taxon>
        <taxon>Metazoa</taxon>
        <taxon>Ecdysozoa</taxon>
        <taxon>Arthropoda</taxon>
        <taxon>Chelicerata</taxon>
        <taxon>Arachnida</taxon>
        <taxon>Araneae</taxon>
        <taxon>Araneomorphae</taxon>
        <taxon>Entelegynae</taxon>
        <taxon>Eresoidea</taxon>
        <taxon>Eresidae</taxon>
        <taxon>Stegodyphus</taxon>
    </lineage>
</organism>